<dbReference type="Gene3D" id="1.20.1260.20">
    <property type="entry name" value="PPE superfamily"/>
    <property type="match status" value="1"/>
</dbReference>
<reference evidence="4 5" key="1">
    <citation type="submission" date="2016-08" db="EMBL/GenBank/DDBJ databases">
        <title>Complete genome sequence of Mycobacterium shinshuense, a subspecies of M. ulcerans.</title>
        <authorList>
            <person name="Yoshida M."/>
            <person name="Ogura Y."/>
            <person name="Hayashi T."/>
            <person name="Hoshino Y."/>
        </authorList>
    </citation>
    <scope>NUCLEOTIDE SEQUENCE [LARGE SCALE GENOMIC DNA]</scope>
    <source>
        <strain evidence="5">ATCC 33728</strain>
    </source>
</reference>
<proteinExistence type="inferred from homology"/>
<dbReference type="EMBL" id="AP017624">
    <property type="protein sequence ID" value="BAV40709.1"/>
    <property type="molecule type" value="Genomic_DNA"/>
</dbReference>
<evidence type="ECO:0000313" key="5">
    <source>
        <dbReference type="Proteomes" id="UP000218067"/>
    </source>
</evidence>
<evidence type="ECO:0000313" key="4">
    <source>
        <dbReference type="EMBL" id="BAV40709.1"/>
    </source>
</evidence>
<dbReference type="GO" id="GO:0052572">
    <property type="term" value="P:response to host immune response"/>
    <property type="evidence" value="ECO:0007669"/>
    <property type="project" value="TreeGrafter"/>
</dbReference>
<dbReference type="PANTHER" id="PTHR46766:SF1">
    <property type="entry name" value="GLUTAMINE-RICH PROTEIN 2"/>
    <property type="match status" value="1"/>
</dbReference>
<evidence type="ECO:0000259" key="3">
    <source>
        <dbReference type="Pfam" id="PF12484"/>
    </source>
</evidence>
<feature type="domain" description="PPE family C-terminal" evidence="3">
    <location>
        <begin position="302"/>
        <end position="378"/>
    </location>
</feature>
<name>A0A1B4Y0Y5_MYCUL</name>
<accession>A0A1B4Y0Y5</accession>
<dbReference type="InterPro" id="IPR022171">
    <property type="entry name" value="PPE_C"/>
</dbReference>
<dbReference type="InterPro" id="IPR000030">
    <property type="entry name" value="PPE_dom"/>
</dbReference>
<dbReference type="Proteomes" id="UP000218067">
    <property type="component" value="Chromosome"/>
</dbReference>
<dbReference type="RefSeq" id="WP_096370208.1">
    <property type="nucleotide sequence ID" value="NZ_AP017624.1"/>
</dbReference>
<dbReference type="Pfam" id="PF12484">
    <property type="entry name" value="PPE-SVP"/>
    <property type="match status" value="1"/>
</dbReference>
<evidence type="ECO:0000256" key="1">
    <source>
        <dbReference type="ARBA" id="ARBA00010652"/>
    </source>
</evidence>
<protein>
    <submittedName>
        <fullName evidence="4">PPE family protein</fullName>
    </submittedName>
</protein>
<dbReference type="Pfam" id="PF00823">
    <property type="entry name" value="PPE"/>
    <property type="match status" value="1"/>
</dbReference>
<sequence length="382" mass="38263">MNYAFLLPPEVNSARMYSGPGSASLLAAAASWDMVAIELASAAEGYRSVISTLSGMYWWGPASAAMLAATGPFIDWLEITGALASETANQAAAAAAAYEQAYAMTVPPIVVAANRALLVALVASNFFGQNTAAIEATESEYAEMWAQDAGAMYDYAATSAMATALVPFSAPGQDTNPAGLAAQSAAVSQAAGNAPASAQSVWSQLTSLVPDALPSLSNWPNILPDDFSILDGIFAMYATVGVTQDVESLCAGIIGAENNLGLLGAASENPAEVTPGALGLGAMFSSAERSAVGGATNAVTVSMSRAGSIGQLSVPPSWAAPSSGSASALSVSGLTTIPGAEVAEQGAPGMPGMPVGTGKRATSVIPRYGVRLTVMARPPAAG</sequence>
<evidence type="ECO:0000259" key="2">
    <source>
        <dbReference type="Pfam" id="PF00823"/>
    </source>
</evidence>
<gene>
    <name evidence="4" type="ORF">SHTP_1452</name>
</gene>
<comment type="similarity">
    <text evidence="1">Belongs to the mycobacterial PPE family.</text>
</comment>
<dbReference type="PANTHER" id="PTHR46766">
    <property type="entry name" value="GLUTAMINE-RICH PROTEIN 2"/>
    <property type="match status" value="1"/>
</dbReference>
<dbReference type="AlphaFoldDB" id="A0A1B4Y0Y5"/>
<dbReference type="InterPro" id="IPR038332">
    <property type="entry name" value="PPE_sf"/>
</dbReference>
<organism evidence="4 5">
    <name type="scientific">Mycobacterium ulcerans subsp. shinshuense</name>
    <dbReference type="NCBI Taxonomy" id="1124626"/>
    <lineage>
        <taxon>Bacteria</taxon>
        <taxon>Bacillati</taxon>
        <taxon>Actinomycetota</taxon>
        <taxon>Actinomycetes</taxon>
        <taxon>Mycobacteriales</taxon>
        <taxon>Mycobacteriaceae</taxon>
        <taxon>Mycobacterium</taxon>
        <taxon>Mycobacterium ulcerans group</taxon>
    </lineage>
</organism>
<dbReference type="GeneID" id="93436091"/>
<dbReference type="SUPFAM" id="SSF140459">
    <property type="entry name" value="PE/PPE dimer-like"/>
    <property type="match status" value="1"/>
</dbReference>
<feature type="domain" description="PPE" evidence="2">
    <location>
        <begin position="6"/>
        <end position="165"/>
    </location>
</feature>